<comment type="caution">
    <text evidence="3">The sequence shown here is derived from an EMBL/GenBank/DDBJ whole genome shotgun (WGS) entry which is preliminary data.</text>
</comment>
<dbReference type="InterPro" id="IPR039363">
    <property type="entry name" value="ZNF750"/>
</dbReference>
<dbReference type="PANTHER" id="PTHR14678:SF2">
    <property type="entry name" value="PROLINE-RICH PROTEIN 35"/>
    <property type="match status" value="1"/>
</dbReference>
<feature type="compositionally biased region" description="Basic and acidic residues" evidence="1">
    <location>
        <begin position="124"/>
        <end position="135"/>
    </location>
</feature>
<evidence type="ECO:0000256" key="1">
    <source>
        <dbReference type="SAM" id="MobiDB-lite"/>
    </source>
</evidence>
<feature type="domain" description="Zinc finger protein 750-like zinc finger" evidence="2">
    <location>
        <begin position="19"/>
        <end position="69"/>
    </location>
</feature>
<dbReference type="Pfam" id="PF15269">
    <property type="entry name" value="zf-C2H2_7"/>
    <property type="match status" value="1"/>
</dbReference>
<feature type="region of interest" description="Disordered" evidence="1">
    <location>
        <begin position="229"/>
        <end position="256"/>
    </location>
</feature>
<feature type="compositionally biased region" description="Polar residues" evidence="1">
    <location>
        <begin position="371"/>
        <end position="380"/>
    </location>
</feature>
<keyword evidence="4" id="KW-1185">Reference proteome</keyword>
<feature type="region of interest" description="Disordered" evidence="1">
    <location>
        <begin position="331"/>
        <end position="356"/>
    </location>
</feature>
<organism evidence="3 4">
    <name type="scientific">Coilia grayii</name>
    <name type="common">Gray's grenadier anchovy</name>
    <dbReference type="NCBI Taxonomy" id="363190"/>
    <lineage>
        <taxon>Eukaryota</taxon>
        <taxon>Metazoa</taxon>
        <taxon>Chordata</taxon>
        <taxon>Craniata</taxon>
        <taxon>Vertebrata</taxon>
        <taxon>Euteleostomi</taxon>
        <taxon>Actinopterygii</taxon>
        <taxon>Neopterygii</taxon>
        <taxon>Teleostei</taxon>
        <taxon>Clupei</taxon>
        <taxon>Clupeiformes</taxon>
        <taxon>Clupeoidei</taxon>
        <taxon>Engraulidae</taxon>
        <taxon>Coilinae</taxon>
        <taxon>Coilia</taxon>
    </lineage>
</organism>
<feature type="region of interest" description="Disordered" evidence="1">
    <location>
        <begin position="680"/>
        <end position="704"/>
    </location>
</feature>
<feature type="compositionally biased region" description="Low complexity" evidence="1">
    <location>
        <begin position="86"/>
        <end position="103"/>
    </location>
</feature>
<reference evidence="3 4" key="1">
    <citation type="submission" date="2024-09" db="EMBL/GenBank/DDBJ databases">
        <title>A chromosome-level genome assembly of Gray's grenadier anchovy, Coilia grayii.</title>
        <authorList>
            <person name="Fu Z."/>
        </authorList>
    </citation>
    <scope>NUCLEOTIDE SEQUENCE [LARGE SCALE GENOMIC DNA]</scope>
    <source>
        <strain evidence="3">G4</strain>
        <tissue evidence="3">Muscle</tissue>
    </source>
</reference>
<feature type="compositionally biased region" description="Pro residues" evidence="1">
    <location>
        <begin position="245"/>
        <end position="256"/>
    </location>
</feature>
<evidence type="ECO:0000313" key="4">
    <source>
        <dbReference type="Proteomes" id="UP001591681"/>
    </source>
</evidence>
<dbReference type="PANTHER" id="PTHR14678">
    <property type="entry name" value="PROLINE-RICH PROTEIN 35-RELATED"/>
    <property type="match status" value="1"/>
</dbReference>
<dbReference type="EMBL" id="JBHFQA010000023">
    <property type="protein sequence ID" value="KAL2078529.1"/>
    <property type="molecule type" value="Genomic_DNA"/>
</dbReference>
<dbReference type="AlphaFoldDB" id="A0ABD1IUH4"/>
<feature type="region of interest" description="Disordered" evidence="1">
    <location>
        <begin position="1"/>
        <end position="26"/>
    </location>
</feature>
<feature type="compositionally biased region" description="Basic and acidic residues" evidence="1">
    <location>
        <begin position="492"/>
        <end position="506"/>
    </location>
</feature>
<feature type="region of interest" description="Disordered" evidence="1">
    <location>
        <begin position="600"/>
        <end position="631"/>
    </location>
</feature>
<protein>
    <recommendedName>
        <fullName evidence="2">Zinc finger protein 750-like zinc finger domain-containing protein</fullName>
    </recommendedName>
</protein>
<sequence length="704" mass="76873">MSKEEPSCKVNVGCSKHKERKPKKPHYIPRPWGKPYNYKCFQCPFTCMEKSHLYNHMKYSLCKNSLSLLIDSDWPYKKGNMIQADQLRTQQQQQQQQAGLGQRSRSPAKEQAEQGATAIASERSPNRPTEEEGIKGEYGQSEEEGKCTSNVRPESGGEGGDVGGVKHAKQEADVVMADAFSLEEQLLRARSFEVESRLRQYRLPKACLSGPALLPDSWRLLGCPSQAKAKAEGPAGERGVSSLPCYPPPPPPPPTEPPAFNLSLLGLSYPLTPSLFSYLNPASTQTHAQLATLPFLTHPHTPAERALLPSRFYYPFLCEHSLGTTPSAALHPAKALKSPQLAGQDAPTSAPTTPPNYPAKLSLWGVPVGRQTSTQASPTAWASPEGSSPEPRLRAGDKAKAGVWGLEHGVKRPAAPSELSECPAEKKPTLGGVSLDLLRNLHKNTPSAAMATDKLLLHSSVDEWYTNLRRAASESPPGEVVVSPTPAARGGGCDKGREQMEERDRDRDREAILLEDLSSALQEYHQAEHRAATILAQDGTSAQLLWDHLSQIRSQLSHITQALQRTAPNTEGPLDLSVKKDPGVTQLTRDSMAQSLMGEMMREELSSGSEEEEERERDEGEEEVEDGGRELKEKRKRSLDLLIKLNQSGISMVKGGEGVWPGRATKCEADSSVLLCPKHTHTHASNTHTPPASHPHSPLTTADT</sequence>
<feature type="compositionally biased region" description="Basic residues" evidence="1">
    <location>
        <begin position="15"/>
        <end position="26"/>
    </location>
</feature>
<evidence type="ECO:0000259" key="2">
    <source>
        <dbReference type="Pfam" id="PF15269"/>
    </source>
</evidence>
<feature type="region of interest" description="Disordered" evidence="1">
    <location>
        <begin position="371"/>
        <end position="395"/>
    </location>
</feature>
<feature type="region of interest" description="Disordered" evidence="1">
    <location>
        <begin position="86"/>
        <end position="165"/>
    </location>
</feature>
<dbReference type="Proteomes" id="UP001591681">
    <property type="component" value="Unassembled WGS sequence"/>
</dbReference>
<evidence type="ECO:0000313" key="3">
    <source>
        <dbReference type="EMBL" id="KAL2078529.1"/>
    </source>
</evidence>
<feature type="region of interest" description="Disordered" evidence="1">
    <location>
        <begin position="473"/>
        <end position="506"/>
    </location>
</feature>
<feature type="compositionally biased region" description="Acidic residues" evidence="1">
    <location>
        <begin position="609"/>
        <end position="625"/>
    </location>
</feature>
<dbReference type="InterPro" id="IPR039064">
    <property type="entry name" value="ZNF750_Znf"/>
</dbReference>
<name>A0ABD1IUH4_9TELE</name>
<gene>
    <name evidence="3" type="ORF">ACEWY4_026214</name>
</gene>
<proteinExistence type="predicted"/>
<accession>A0ABD1IUH4</accession>
<feature type="compositionally biased region" description="Low complexity" evidence="1">
    <location>
        <begin position="685"/>
        <end position="704"/>
    </location>
</feature>